<feature type="transmembrane region" description="Helical" evidence="5">
    <location>
        <begin position="36"/>
        <end position="57"/>
    </location>
</feature>
<evidence type="ECO:0000256" key="5">
    <source>
        <dbReference type="SAM" id="Phobius"/>
    </source>
</evidence>
<name>A0A8J7PMI5_9PROT</name>
<feature type="transmembrane region" description="Helical" evidence="5">
    <location>
        <begin position="100"/>
        <end position="123"/>
    </location>
</feature>
<reference evidence="7" key="1">
    <citation type="submission" date="2021-02" db="EMBL/GenBank/DDBJ databases">
        <title>Thiocyanate and organic carbon inputs drive convergent selection for specific autotrophic Afipia and Thiobacillus strains within complex microbiomes.</title>
        <authorList>
            <person name="Huddy R.J."/>
            <person name="Sachdeva R."/>
            <person name="Kadzinga F."/>
            <person name="Kantor R.S."/>
            <person name="Harrison S.T.L."/>
            <person name="Banfield J.F."/>
        </authorList>
    </citation>
    <scope>NUCLEOTIDE SEQUENCE</scope>
    <source>
        <strain evidence="7">SCN18_10_11_15_R4_P_38_20</strain>
    </source>
</reference>
<feature type="transmembrane region" description="Helical" evidence="5">
    <location>
        <begin position="215"/>
        <end position="242"/>
    </location>
</feature>
<accession>A0A8J7PMI5</accession>
<evidence type="ECO:0000256" key="1">
    <source>
        <dbReference type="ARBA" id="ARBA00004141"/>
    </source>
</evidence>
<evidence type="ECO:0000313" key="7">
    <source>
        <dbReference type="EMBL" id="MBN9413273.1"/>
    </source>
</evidence>
<organism evidence="7 8">
    <name type="scientific">Candidatus Paracaedimonas acanthamoebae</name>
    <dbReference type="NCBI Taxonomy" id="244581"/>
    <lineage>
        <taxon>Bacteria</taxon>
        <taxon>Pseudomonadati</taxon>
        <taxon>Pseudomonadota</taxon>
        <taxon>Alphaproteobacteria</taxon>
        <taxon>Holosporales</taxon>
        <taxon>Caedimonadaceae</taxon>
        <taxon>Candidatus Paracaedimonas</taxon>
    </lineage>
</organism>
<dbReference type="Proteomes" id="UP000664414">
    <property type="component" value="Unassembled WGS sequence"/>
</dbReference>
<evidence type="ECO:0000256" key="2">
    <source>
        <dbReference type="ARBA" id="ARBA00022692"/>
    </source>
</evidence>
<dbReference type="GO" id="GO:0006814">
    <property type="term" value="P:sodium ion transport"/>
    <property type="evidence" value="ECO:0007669"/>
    <property type="project" value="TreeGrafter"/>
</dbReference>
<dbReference type="InterPro" id="IPR027359">
    <property type="entry name" value="Volt_channel_dom_sf"/>
</dbReference>
<dbReference type="PANTHER" id="PTHR47077:SF1">
    <property type="entry name" value="CATION CHANNEL SPERM-ASSOCIATED PROTEIN 4"/>
    <property type="match status" value="1"/>
</dbReference>
<proteinExistence type="predicted"/>
<sequence>MAKAEKNSFSKEVKKVEKDVETFAEKVNKFFEEEPIHYLILACIFIVATVSGLQTIHHIKQKYGEFLEVLEKGIHCLFVIEMAFRIIVTKKKFFQNYWNIFDLTLILATLYPSPFTPTVLIIFRGLTSLNVLNIFPKTRHIIQGLAKSTPGIISVCFLAFIFFYAFSLISTELYREYAPELFGDIGISMRTLFSMVGEFSWLEISQTMTKYYPDAWIFLMIFNSILGYFVFNLVVGTIVGAMSEVVEDDMRRKGTHPLDNHIKSLKEELAEIKRDLALSKRK</sequence>
<dbReference type="SUPFAM" id="SSF81324">
    <property type="entry name" value="Voltage-gated potassium channels"/>
    <property type="match status" value="1"/>
</dbReference>
<dbReference type="GO" id="GO:0005227">
    <property type="term" value="F:calcium-activated cation channel activity"/>
    <property type="evidence" value="ECO:0007669"/>
    <property type="project" value="InterPro"/>
</dbReference>
<dbReference type="Gene3D" id="1.20.120.350">
    <property type="entry name" value="Voltage-gated potassium channels. Chain C"/>
    <property type="match status" value="1"/>
</dbReference>
<feature type="domain" description="Ion transport" evidence="6">
    <location>
        <begin position="36"/>
        <end position="247"/>
    </location>
</feature>
<dbReference type="PANTHER" id="PTHR47077">
    <property type="entry name" value="ION_TRANS DOMAIN-CONTAINING PROTEIN"/>
    <property type="match status" value="1"/>
</dbReference>
<keyword evidence="2 5" id="KW-0812">Transmembrane</keyword>
<dbReference type="EMBL" id="JAFKGL010000019">
    <property type="protein sequence ID" value="MBN9413273.1"/>
    <property type="molecule type" value="Genomic_DNA"/>
</dbReference>
<evidence type="ECO:0000256" key="4">
    <source>
        <dbReference type="ARBA" id="ARBA00023136"/>
    </source>
</evidence>
<dbReference type="GO" id="GO:0036128">
    <property type="term" value="C:CatSper complex"/>
    <property type="evidence" value="ECO:0007669"/>
    <property type="project" value="InterPro"/>
</dbReference>
<evidence type="ECO:0000313" key="8">
    <source>
        <dbReference type="Proteomes" id="UP000664414"/>
    </source>
</evidence>
<comment type="subcellular location">
    <subcellularLocation>
        <location evidence="1">Membrane</location>
        <topology evidence="1">Multi-pass membrane protein</topology>
    </subcellularLocation>
</comment>
<keyword evidence="4 5" id="KW-0472">Membrane</keyword>
<dbReference type="AlphaFoldDB" id="A0A8J7PMI5"/>
<dbReference type="InterPro" id="IPR005821">
    <property type="entry name" value="Ion_trans_dom"/>
</dbReference>
<feature type="transmembrane region" description="Helical" evidence="5">
    <location>
        <begin position="144"/>
        <end position="166"/>
    </location>
</feature>
<dbReference type="Gene3D" id="1.10.287.70">
    <property type="match status" value="1"/>
</dbReference>
<comment type="caution">
    <text evidence="7">The sequence shown here is derived from an EMBL/GenBank/DDBJ whole genome shotgun (WGS) entry which is preliminary data.</text>
</comment>
<evidence type="ECO:0000259" key="6">
    <source>
        <dbReference type="Pfam" id="PF00520"/>
    </source>
</evidence>
<dbReference type="GO" id="GO:0005245">
    <property type="term" value="F:voltage-gated calcium channel activity"/>
    <property type="evidence" value="ECO:0007669"/>
    <property type="project" value="TreeGrafter"/>
</dbReference>
<dbReference type="InterPro" id="IPR028744">
    <property type="entry name" value="CatSper4"/>
</dbReference>
<dbReference type="Pfam" id="PF00520">
    <property type="entry name" value="Ion_trans"/>
    <property type="match status" value="1"/>
</dbReference>
<gene>
    <name evidence="7" type="ORF">J0H12_05050</name>
</gene>
<evidence type="ECO:0000256" key="3">
    <source>
        <dbReference type="ARBA" id="ARBA00022989"/>
    </source>
</evidence>
<protein>
    <submittedName>
        <fullName evidence="7">Ion transporter</fullName>
    </submittedName>
</protein>
<keyword evidence="3 5" id="KW-1133">Transmembrane helix</keyword>